<dbReference type="Gene3D" id="1.20.1270.10">
    <property type="match status" value="1"/>
</dbReference>
<evidence type="ECO:0008006" key="6">
    <source>
        <dbReference type="Google" id="ProtNLM"/>
    </source>
</evidence>
<dbReference type="EMBL" id="OX465080">
    <property type="protein sequence ID" value="CAI9283102.1"/>
    <property type="molecule type" value="Genomic_DNA"/>
</dbReference>
<proteinExistence type="predicted"/>
<dbReference type="SUPFAM" id="SSF53067">
    <property type="entry name" value="Actin-like ATPase domain"/>
    <property type="match status" value="1"/>
</dbReference>
<dbReference type="PANTHER" id="PTHR45639">
    <property type="entry name" value="HSC70CB, ISOFORM G-RELATED"/>
    <property type="match status" value="1"/>
</dbReference>
<dbReference type="InterPro" id="IPR029048">
    <property type="entry name" value="HSP70_C_sf"/>
</dbReference>
<reference evidence="4" key="1">
    <citation type="submission" date="2023-04" db="EMBL/GenBank/DDBJ databases">
        <authorList>
            <person name="Vijverberg K."/>
            <person name="Xiong W."/>
            <person name="Schranz E."/>
        </authorList>
    </citation>
    <scope>NUCLEOTIDE SEQUENCE</scope>
</reference>
<dbReference type="PRINTS" id="PR00301">
    <property type="entry name" value="HEATSHOCK70"/>
</dbReference>
<sequence>MEVELQSYKKVSLRIIISACFPKIIMSVVGLDIGNENCAIAVAKRGGIDVLLNDESKRETPAVVSFGEKQRFLGSAGAAFTTTNPKSTISQIKRMIGKLYNDPSVQEDLRLLPFDTSESSHGGILIHVKYLSKIWTFKPVDILGMLFAHLKKVIEKNTGSPVIDCVIGIPSYFTDFQRREYLNAIRTSEESDKPLMLMFRIYFLSQLDSVSMMVKTKDTKSIILFQKAFHFHVTRHFHTMDGLNVIVSSSTPTTRASLLEYHLILIGPSQPPIAEKVVLKVKMHLNINGIVEIESALLILEDKNLDKTLTDRKHTGSSLSTSHYTGEARKGWVRRQNVPVSKNLNVVITKDELNVVQRRLQMFEEHDIKVEKTKEIRNILESFIYDTRTKFQSSYRSVTTDSEAEEIIKRLQGTEDWLYEDGDDESEQVYIGKLEDLKKLLHPIENRYKDETARKEVTKALHTCIQENRFPADSLPPSHKKEVIDKCTQSEWWLTNLSKLQDSLAKNATPSYCSSAISGIMQAFRSRYKAIMRSKPSLPKCNESVDSDRKRDPDGMLTDC</sequence>
<dbReference type="FunFam" id="1.20.1270.10:FF:000002">
    <property type="entry name" value="Heat shock 70 kDa protein 4"/>
    <property type="match status" value="1"/>
</dbReference>
<evidence type="ECO:0000313" key="4">
    <source>
        <dbReference type="EMBL" id="CAI9283102.1"/>
    </source>
</evidence>
<evidence type="ECO:0000256" key="1">
    <source>
        <dbReference type="ARBA" id="ARBA00022741"/>
    </source>
</evidence>
<keyword evidence="5" id="KW-1185">Reference proteome</keyword>
<keyword evidence="2" id="KW-0067">ATP-binding</keyword>
<dbReference type="Gene3D" id="3.30.420.40">
    <property type="match status" value="1"/>
</dbReference>
<dbReference type="GO" id="GO:0140662">
    <property type="term" value="F:ATP-dependent protein folding chaperone"/>
    <property type="evidence" value="ECO:0007669"/>
    <property type="project" value="InterPro"/>
</dbReference>
<evidence type="ECO:0000256" key="3">
    <source>
        <dbReference type="SAM" id="MobiDB-lite"/>
    </source>
</evidence>
<dbReference type="InterPro" id="IPR013126">
    <property type="entry name" value="Hsp_70_fam"/>
</dbReference>
<dbReference type="Proteomes" id="UP001177003">
    <property type="component" value="Chromosome 4"/>
</dbReference>
<dbReference type="Gene3D" id="3.30.30.30">
    <property type="match status" value="1"/>
</dbReference>
<dbReference type="FunFam" id="3.30.30.30:FF:000002">
    <property type="entry name" value="Heat shock 70 kDa protein 4"/>
    <property type="match status" value="1"/>
</dbReference>
<keyword evidence="1" id="KW-0547">Nucleotide-binding</keyword>
<gene>
    <name evidence="4" type="ORF">LSALG_LOCUS22711</name>
</gene>
<protein>
    <recommendedName>
        <fullName evidence="6">Heat shock protein 70</fullName>
    </recommendedName>
</protein>
<evidence type="ECO:0000313" key="5">
    <source>
        <dbReference type="Proteomes" id="UP001177003"/>
    </source>
</evidence>
<feature type="region of interest" description="Disordered" evidence="3">
    <location>
        <begin position="537"/>
        <end position="560"/>
    </location>
</feature>
<dbReference type="SUPFAM" id="SSF100934">
    <property type="entry name" value="Heat shock protein 70kD (HSP70), C-terminal subdomain"/>
    <property type="match status" value="1"/>
</dbReference>
<evidence type="ECO:0000256" key="2">
    <source>
        <dbReference type="ARBA" id="ARBA00022840"/>
    </source>
</evidence>
<name>A0AA35Z0A9_LACSI</name>
<dbReference type="PANTHER" id="PTHR45639:SF23">
    <property type="entry name" value="HEAT SHOCK PROTEIN 70 FAMILY"/>
    <property type="match status" value="1"/>
</dbReference>
<organism evidence="4 5">
    <name type="scientific">Lactuca saligna</name>
    <name type="common">Willowleaf lettuce</name>
    <dbReference type="NCBI Taxonomy" id="75948"/>
    <lineage>
        <taxon>Eukaryota</taxon>
        <taxon>Viridiplantae</taxon>
        <taxon>Streptophyta</taxon>
        <taxon>Embryophyta</taxon>
        <taxon>Tracheophyta</taxon>
        <taxon>Spermatophyta</taxon>
        <taxon>Magnoliopsida</taxon>
        <taxon>eudicotyledons</taxon>
        <taxon>Gunneridae</taxon>
        <taxon>Pentapetalae</taxon>
        <taxon>asterids</taxon>
        <taxon>campanulids</taxon>
        <taxon>Asterales</taxon>
        <taxon>Asteraceae</taxon>
        <taxon>Cichorioideae</taxon>
        <taxon>Cichorieae</taxon>
        <taxon>Lactucinae</taxon>
        <taxon>Lactuca</taxon>
    </lineage>
</organism>
<dbReference type="AlphaFoldDB" id="A0AA35Z0A9"/>
<dbReference type="GO" id="GO:0005634">
    <property type="term" value="C:nucleus"/>
    <property type="evidence" value="ECO:0007669"/>
    <property type="project" value="TreeGrafter"/>
</dbReference>
<dbReference type="Pfam" id="PF00012">
    <property type="entry name" value="HSP70"/>
    <property type="match status" value="2"/>
</dbReference>
<dbReference type="InterPro" id="IPR043129">
    <property type="entry name" value="ATPase_NBD"/>
</dbReference>
<dbReference type="GO" id="GO:0005829">
    <property type="term" value="C:cytosol"/>
    <property type="evidence" value="ECO:0007669"/>
    <property type="project" value="TreeGrafter"/>
</dbReference>
<dbReference type="GO" id="GO:0005524">
    <property type="term" value="F:ATP binding"/>
    <property type="evidence" value="ECO:0007669"/>
    <property type="project" value="UniProtKB-KW"/>
</dbReference>
<accession>A0AA35Z0A9</accession>